<keyword evidence="4" id="KW-1185">Reference proteome</keyword>
<feature type="compositionally biased region" description="Polar residues" evidence="1">
    <location>
        <begin position="100"/>
        <end position="112"/>
    </location>
</feature>
<keyword evidence="2" id="KW-0732">Signal</keyword>
<dbReference type="InParanoid" id="A0A2P5HQS9"/>
<name>A0A2P5HQS9_DIAHE</name>
<protein>
    <submittedName>
        <fullName evidence="3">Uncharacterized protein</fullName>
    </submittedName>
</protein>
<organism evidence="3 4">
    <name type="scientific">Diaporthe helianthi</name>
    <dbReference type="NCBI Taxonomy" id="158607"/>
    <lineage>
        <taxon>Eukaryota</taxon>
        <taxon>Fungi</taxon>
        <taxon>Dikarya</taxon>
        <taxon>Ascomycota</taxon>
        <taxon>Pezizomycotina</taxon>
        <taxon>Sordariomycetes</taxon>
        <taxon>Sordariomycetidae</taxon>
        <taxon>Diaporthales</taxon>
        <taxon>Diaporthaceae</taxon>
        <taxon>Diaporthe</taxon>
    </lineage>
</organism>
<evidence type="ECO:0000313" key="4">
    <source>
        <dbReference type="Proteomes" id="UP000094444"/>
    </source>
</evidence>
<gene>
    <name evidence="3" type="ORF">DHEL01_v208986</name>
</gene>
<feature type="chain" id="PRO_5015192049" evidence="2">
    <location>
        <begin position="31"/>
        <end position="120"/>
    </location>
</feature>
<feature type="signal peptide" evidence="2">
    <location>
        <begin position="1"/>
        <end position="30"/>
    </location>
</feature>
<evidence type="ECO:0000256" key="2">
    <source>
        <dbReference type="SAM" id="SignalP"/>
    </source>
</evidence>
<proteinExistence type="predicted"/>
<reference evidence="3" key="1">
    <citation type="submission" date="2017-09" db="EMBL/GenBank/DDBJ databases">
        <title>Polyketide synthases of a Diaporthe helianthi virulent isolate.</title>
        <authorList>
            <person name="Baroncelli R."/>
        </authorList>
    </citation>
    <scope>NUCLEOTIDE SEQUENCE [LARGE SCALE GENOMIC DNA]</scope>
    <source>
        <strain evidence="3">7/96</strain>
    </source>
</reference>
<accession>A0A2P5HQS9</accession>
<dbReference type="EMBL" id="MAVT02000962">
    <property type="protein sequence ID" value="POS72622.1"/>
    <property type="molecule type" value="Genomic_DNA"/>
</dbReference>
<dbReference type="AlphaFoldDB" id="A0A2P5HQS9"/>
<evidence type="ECO:0000256" key="1">
    <source>
        <dbReference type="SAM" id="MobiDB-lite"/>
    </source>
</evidence>
<sequence length="120" mass="12912">MARGLGSEMDNPRRALLRLLILAGARLVKEQDGDADPDADPDPDADGTCCPVIVACRRTKACAADMQALEPSYVESSCEKADLFTVFTVYTVPYRLLQSRSPAVPQSRSPTSLRVGPGMV</sequence>
<dbReference type="Proteomes" id="UP000094444">
    <property type="component" value="Unassembled WGS sequence"/>
</dbReference>
<evidence type="ECO:0000313" key="3">
    <source>
        <dbReference type="EMBL" id="POS72622.1"/>
    </source>
</evidence>
<comment type="caution">
    <text evidence="3">The sequence shown here is derived from an EMBL/GenBank/DDBJ whole genome shotgun (WGS) entry which is preliminary data.</text>
</comment>
<feature type="region of interest" description="Disordered" evidence="1">
    <location>
        <begin position="100"/>
        <end position="120"/>
    </location>
</feature>